<dbReference type="InterPro" id="IPR058240">
    <property type="entry name" value="rSAM_sf"/>
</dbReference>
<gene>
    <name evidence="9" type="ORF">UFOPK1493_02910</name>
</gene>
<dbReference type="SFLD" id="SFLDG01123">
    <property type="entry name" value="methyltransferase_(Class_B)"/>
    <property type="match status" value="1"/>
</dbReference>
<dbReference type="CDD" id="cd01335">
    <property type="entry name" value="Radical_SAM"/>
    <property type="match status" value="1"/>
</dbReference>
<evidence type="ECO:0000313" key="9">
    <source>
        <dbReference type="EMBL" id="CAB4578852.1"/>
    </source>
</evidence>
<dbReference type="InterPro" id="IPR007197">
    <property type="entry name" value="rSAM"/>
</dbReference>
<dbReference type="Gene3D" id="3.80.30.20">
    <property type="entry name" value="tm_1862 like domain"/>
    <property type="match status" value="1"/>
</dbReference>
<evidence type="ECO:0000256" key="7">
    <source>
        <dbReference type="ARBA" id="ARBA00023014"/>
    </source>
</evidence>
<dbReference type="GO" id="GO:0051539">
    <property type="term" value="F:4 iron, 4 sulfur cluster binding"/>
    <property type="evidence" value="ECO:0007669"/>
    <property type="project" value="UniProtKB-KW"/>
</dbReference>
<keyword evidence="5" id="KW-0479">Metal-binding</keyword>
<dbReference type="SUPFAM" id="SSF102114">
    <property type="entry name" value="Radical SAM enzymes"/>
    <property type="match status" value="1"/>
</dbReference>
<dbReference type="GO" id="GO:0003824">
    <property type="term" value="F:catalytic activity"/>
    <property type="evidence" value="ECO:0007669"/>
    <property type="project" value="InterPro"/>
</dbReference>
<dbReference type="PANTHER" id="PTHR43409">
    <property type="entry name" value="ANAEROBIC MAGNESIUM-PROTOPORPHYRIN IX MONOMETHYL ESTER CYCLASE-RELATED"/>
    <property type="match status" value="1"/>
</dbReference>
<keyword evidence="6" id="KW-0408">Iron</keyword>
<dbReference type="SFLD" id="SFLDG01082">
    <property type="entry name" value="B12-binding_domain_containing"/>
    <property type="match status" value="1"/>
</dbReference>
<evidence type="ECO:0000256" key="2">
    <source>
        <dbReference type="ARBA" id="ARBA00022603"/>
    </source>
</evidence>
<keyword evidence="4" id="KW-0949">S-adenosyl-L-methionine</keyword>
<dbReference type="InterPro" id="IPR006638">
    <property type="entry name" value="Elp3/MiaA/NifB-like_rSAM"/>
</dbReference>
<dbReference type="GO" id="GO:0046872">
    <property type="term" value="F:metal ion binding"/>
    <property type="evidence" value="ECO:0007669"/>
    <property type="project" value="UniProtKB-KW"/>
</dbReference>
<feature type="domain" description="Radical SAM core" evidence="8">
    <location>
        <begin position="203"/>
        <end position="433"/>
    </location>
</feature>
<accession>A0A6J6EQU2</accession>
<dbReference type="SFLD" id="SFLDS00029">
    <property type="entry name" value="Radical_SAM"/>
    <property type="match status" value="1"/>
</dbReference>
<dbReference type="PROSITE" id="PS51918">
    <property type="entry name" value="RADICAL_SAM"/>
    <property type="match status" value="1"/>
</dbReference>
<dbReference type="InterPro" id="IPR023404">
    <property type="entry name" value="rSAM_horseshoe"/>
</dbReference>
<evidence type="ECO:0000256" key="3">
    <source>
        <dbReference type="ARBA" id="ARBA00022679"/>
    </source>
</evidence>
<proteinExistence type="predicted"/>
<name>A0A6J6EQU2_9ZZZZ</name>
<evidence type="ECO:0000259" key="8">
    <source>
        <dbReference type="PROSITE" id="PS51918"/>
    </source>
</evidence>
<evidence type="ECO:0000256" key="4">
    <source>
        <dbReference type="ARBA" id="ARBA00022691"/>
    </source>
</evidence>
<reference evidence="9" key="1">
    <citation type="submission" date="2020-05" db="EMBL/GenBank/DDBJ databases">
        <authorList>
            <person name="Chiriac C."/>
            <person name="Salcher M."/>
            <person name="Ghai R."/>
            <person name="Kavagutti S V."/>
        </authorList>
    </citation>
    <scope>NUCLEOTIDE SEQUENCE</scope>
</reference>
<keyword evidence="3" id="KW-0808">Transferase</keyword>
<dbReference type="AlphaFoldDB" id="A0A6J6EQU2"/>
<dbReference type="GO" id="GO:0005829">
    <property type="term" value="C:cytosol"/>
    <property type="evidence" value="ECO:0007669"/>
    <property type="project" value="TreeGrafter"/>
</dbReference>
<dbReference type="InterPro" id="IPR051198">
    <property type="entry name" value="BchE-like"/>
</dbReference>
<dbReference type="PANTHER" id="PTHR43409:SF7">
    <property type="entry name" value="BLL1977 PROTEIN"/>
    <property type="match status" value="1"/>
</dbReference>
<evidence type="ECO:0000256" key="1">
    <source>
        <dbReference type="ARBA" id="ARBA00001966"/>
    </source>
</evidence>
<keyword evidence="2" id="KW-0489">Methyltransferase</keyword>
<evidence type="ECO:0000256" key="6">
    <source>
        <dbReference type="ARBA" id="ARBA00023004"/>
    </source>
</evidence>
<comment type="cofactor">
    <cofactor evidence="1">
        <name>[4Fe-4S] cluster</name>
        <dbReference type="ChEBI" id="CHEBI:49883"/>
    </cofactor>
</comment>
<sequence length="501" mass="56015">MATVLLAHSYFLRLDPKQWSKMRPYPPLATLHAAAHVRANGHDVAVFDAMLAEDESAFAERLAVERPRFVVLHEDNFNFLSKMCLARMREAALTMVAMARAAGCRVAVTGSDVTDHPEVYLDGGAEVCLLGEAEHQLLALLDHWAGRGPDPLRLDRPGFAWRQADGTEHSTGRSSVERHPDVFGRPARDLVDIDAYRDAWVQAHGRFSLNVVATRGCPYRCNWCAKPIWGQRYSMRSPRDVAEELADVKRRYAPDHIWFVDDIFGLRSDWLAEFADAVRELDAVIPFTVQSRCDLMNEQAVAALARAGCAEVWLGAESGSQKVLDAMDKDITVGQIREAIARLQAHGVRACCFVQLGYPGEMWEDVEATLALLLDTLPDDIGVSVSYPLPGTPFHEMVRAQLHGDGHWSDSGDLAMMFAGTFTTEVYRDLHLALHDVLDLRRREAGLDRARHPSLPDVAVDLHRERVLDRWADLRARAAARHSRSERPTRLRIPVIVEASA</sequence>
<dbReference type="Pfam" id="PF04055">
    <property type="entry name" value="Radical_SAM"/>
    <property type="match status" value="1"/>
</dbReference>
<dbReference type="EMBL" id="CAEZSR010000138">
    <property type="protein sequence ID" value="CAB4578852.1"/>
    <property type="molecule type" value="Genomic_DNA"/>
</dbReference>
<organism evidence="9">
    <name type="scientific">freshwater metagenome</name>
    <dbReference type="NCBI Taxonomy" id="449393"/>
    <lineage>
        <taxon>unclassified sequences</taxon>
        <taxon>metagenomes</taxon>
        <taxon>ecological metagenomes</taxon>
    </lineage>
</organism>
<evidence type="ECO:0000256" key="5">
    <source>
        <dbReference type="ARBA" id="ARBA00022723"/>
    </source>
</evidence>
<protein>
    <submittedName>
        <fullName evidence="9">Unannotated protein</fullName>
    </submittedName>
</protein>
<keyword evidence="7" id="KW-0411">Iron-sulfur</keyword>
<dbReference type="InterPro" id="IPR034466">
    <property type="entry name" value="Methyltransferase_Class_B"/>
</dbReference>
<dbReference type="SMART" id="SM00729">
    <property type="entry name" value="Elp3"/>
    <property type="match status" value="1"/>
</dbReference>